<dbReference type="EC" id="3.6.5.n1" evidence="9"/>
<protein>
    <submittedName>
        <fullName evidence="9">Translation elongation factor 4</fullName>
        <ecNumber evidence="9">3.6.5.n1</ecNumber>
    </submittedName>
</protein>
<evidence type="ECO:0000313" key="10">
    <source>
        <dbReference type="Proteomes" id="UP001617213"/>
    </source>
</evidence>
<evidence type="ECO:0000313" key="9">
    <source>
        <dbReference type="EMBL" id="MFJ2679092.1"/>
    </source>
</evidence>
<dbReference type="InterPro" id="IPR004161">
    <property type="entry name" value="EFTu-like_2"/>
</dbReference>
<keyword evidence="1" id="KW-0547">Nucleotide-binding</keyword>
<keyword evidence="10" id="KW-1185">Reference proteome</keyword>
<dbReference type="SUPFAM" id="SSF54980">
    <property type="entry name" value="EF-G C-terminal domain-like"/>
    <property type="match status" value="2"/>
</dbReference>
<dbReference type="EMBL" id="JBIUWZ010000017">
    <property type="protein sequence ID" value="MFJ2679092.1"/>
    <property type="molecule type" value="Genomic_DNA"/>
</dbReference>
<dbReference type="HAMAP" id="MF_00071">
    <property type="entry name" value="LepA"/>
    <property type="match status" value="1"/>
</dbReference>
<keyword evidence="5" id="KW-0472">Membrane</keyword>
<dbReference type="PANTHER" id="PTHR43512">
    <property type="entry name" value="TRANSLATION FACTOR GUF1-RELATED"/>
    <property type="match status" value="1"/>
</dbReference>
<feature type="non-terminal residue" evidence="9">
    <location>
        <position position="1"/>
    </location>
</feature>
<dbReference type="Gene3D" id="3.30.70.2570">
    <property type="entry name" value="Elongation factor 4, C-terminal domain"/>
    <property type="match status" value="1"/>
</dbReference>
<dbReference type="InterPro" id="IPR009000">
    <property type="entry name" value="Transl_B-barrel_sf"/>
</dbReference>
<reference evidence="9 10" key="1">
    <citation type="submission" date="2024-10" db="EMBL/GenBank/DDBJ databases">
        <title>The Natural Products Discovery Center: Release of the First 8490 Sequenced Strains for Exploring Actinobacteria Biosynthetic Diversity.</title>
        <authorList>
            <person name="Kalkreuter E."/>
            <person name="Kautsar S.A."/>
            <person name="Yang D."/>
            <person name="Bader C.D."/>
            <person name="Teijaro C.N."/>
            <person name="Fluegel L."/>
            <person name="Davis C.M."/>
            <person name="Simpson J.R."/>
            <person name="Lauterbach L."/>
            <person name="Steele A.D."/>
            <person name="Gui C."/>
            <person name="Meng S."/>
            <person name="Li G."/>
            <person name="Viehrig K."/>
            <person name="Ye F."/>
            <person name="Su P."/>
            <person name="Kiefer A.F."/>
            <person name="Nichols A."/>
            <person name="Cepeda A.J."/>
            <person name="Yan W."/>
            <person name="Fan B."/>
            <person name="Jiang Y."/>
            <person name="Adhikari A."/>
            <person name="Zheng C.-J."/>
            <person name="Schuster L."/>
            <person name="Cowan T.M."/>
            <person name="Smanski M.J."/>
            <person name="Chevrette M.G."/>
            <person name="De Carvalho L.P.S."/>
            <person name="Shen B."/>
        </authorList>
    </citation>
    <scope>NUCLEOTIDE SEQUENCE [LARGE SCALE GENOMIC DNA]</scope>
    <source>
        <strain evidence="9 10">NPDC087581</strain>
    </source>
</reference>
<sequence length="453" mass="50360">KEEIEKIIGIEATDAVECSAKTGLGVDEVLERLVKTIPAPTGNYEDPLQALIIDSWFDNYLGVVSLVRVRHGRVKKGDKILVKSTGKIHLVDSVGVFNPKHTATTDLKAGEVGFIIAGIKDIHGAPVGDTLTLSSTPDVDVLPGFKRIQPQVYAGLFPVSSDDFEDFREALQKLTLNDSSLQYTPESSDALGFGFRCGFLGMLHMEIIQERLEREYDLDLITTAPTVIFELALKTGETIYVDNPSKLPDLSSIEDMREPIVRANILVPQEHLGNVITLCIEKRGVQHDMLFLGTQVQVTYDLPMNEVVLDFFDRLKSTSRGYASLDYHFDRYQSANLVKLDVLINGDKVDALALIVHKDNAHYKGRQLTEKMKELIPRQMFDVAIQAAIGGQIIARTSVKALRKNVLAKCYGGDVSRKRKLLEKQKAGKKRMKQVGNVEIPQEAFLAVLRLDS</sequence>
<dbReference type="InterPro" id="IPR006297">
    <property type="entry name" value="EF-4"/>
</dbReference>
<accession>A0ABW8DZS9</accession>
<keyword evidence="4" id="KW-0342">GTP-binding</keyword>
<evidence type="ECO:0000259" key="7">
    <source>
        <dbReference type="Pfam" id="PF03144"/>
    </source>
</evidence>
<dbReference type="InterPro" id="IPR035654">
    <property type="entry name" value="LepA_IV"/>
</dbReference>
<feature type="domain" description="GTP-binding protein LepA C-terminal" evidence="8">
    <location>
        <begin position="344"/>
        <end position="450"/>
    </location>
</feature>
<dbReference type="GO" id="GO:0003746">
    <property type="term" value="F:translation elongation factor activity"/>
    <property type="evidence" value="ECO:0007669"/>
    <property type="project" value="UniProtKB-KW"/>
</dbReference>
<evidence type="ECO:0000256" key="4">
    <source>
        <dbReference type="ARBA" id="ARBA00023134"/>
    </source>
</evidence>
<dbReference type="Gene3D" id="3.30.70.870">
    <property type="entry name" value="Elongation Factor G (Translational Gtpase), domain 3"/>
    <property type="match status" value="1"/>
</dbReference>
<dbReference type="CDD" id="cd16260">
    <property type="entry name" value="EF4_III"/>
    <property type="match status" value="1"/>
</dbReference>
<name>A0ABW8DZS9_9PSED</name>
<dbReference type="CDD" id="cd03699">
    <property type="entry name" value="EF4_II"/>
    <property type="match status" value="1"/>
</dbReference>
<dbReference type="Pfam" id="PF03144">
    <property type="entry name" value="GTP_EFTU_D2"/>
    <property type="match status" value="1"/>
</dbReference>
<dbReference type="RefSeq" id="WP_401381649.1">
    <property type="nucleotide sequence ID" value="NZ_JBIUWZ010000017.1"/>
</dbReference>
<dbReference type="Gene3D" id="3.30.70.240">
    <property type="match status" value="1"/>
</dbReference>
<evidence type="ECO:0000259" key="8">
    <source>
        <dbReference type="Pfam" id="PF06421"/>
    </source>
</evidence>
<evidence type="ECO:0000256" key="3">
    <source>
        <dbReference type="ARBA" id="ARBA00022917"/>
    </source>
</evidence>
<dbReference type="NCBIfam" id="TIGR01393">
    <property type="entry name" value="lepA"/>
    <property type="match status" value="1"/>
</dbReference>
<evidence type="ECO:0000259" key="6">
    <source>
        <dbReference type="Pfam" id="PF00679"/>
    </source>
</evidence>
<gene>
    <name evidence="9" type="primary">lepA</name>
    <name evidence="9" type="ORF">ACIOWJ_13515</name>
</gene>
<keyword evidence="2 9" id="KW-0378">Hydrolase</keyword>
<dbReference type="InterPro" id="IPR013842">
    <property type="entry name" value="LepA_CTD"/>
</dbReference>
<evidence type="ECO:0000256" key="5">
    <source>
        <dbReference type="ARBA" id="ARBA00023136"/>
    </source>
</evidence>
<dbReference type="InterPro" id="IPR038363">
    <property type="entry name" value="LepA_C_sf"/>
</dbReference>
<dbReference type="GO" id="GO:0016787">
    <property type="term" value="F:hydrolase activity"/>
    <property type="evidence" value="ECO:0007669"/>
    <property type="project" value="UniProtKB-KW"/>
</dbReference>
<dbReference type="InterPro" id="IPR035647">
    <property type="entry name" value="EFG_III/V"/>
</dbReference>
<comment type="caution">
    <text evidence="9">The sequence shown here is derived from an EMBL/GenBank/DDBJ whole genome shotgun (WGS) entry which is preliminary data.</text>
</comment>
<dbReference type="CDD" id="cd03709">
    <property type="entry name" value="lepA_C"/>
    <property type="match status" value="1"/>
</dbReference>
<feature type="domain" description="Translation elongation factor EFTu-like" evidence="7">
    <location>
        <begin position="62"/>
        <end position="132"/>
    </location>
</feature>
<proteinExistence type="inferred from homology"/>
<organism evidence="9 10">
    <name type="scientific">Pseudomonas sivasensis</name>
    <dbReference type="NCBI Taxonomy" id="1880678"/>
    <lineage>
        <taxon>Bacteria</taxon>
        <taxon>Pseudomonadati</taxon>
        <taxon>Pseudomonadota</taxon>
        <taxon>Gammaproteobacteria</taxon>
        <taxon>Pseudomonadales</taxon>
        <taxon>Pseudomonadaceae</taxon>
        <taxon>Pseudomonas</taxon>
    </lineage>
</organism>
<evidence type="ECO:0000256" key="1">
    <source>
        <dbReference type="ARBA" id="ARBA00022741"/>
    </source>
</evidence>
<dbReference type="Pfam" id="PF06421">
    <property type="entry name" value="LepA_C"/>
    <property type="match status" value="1"/>
</dbReference>
<dbReference type="InterPro" id="IPR000640">
    <property type="entry name" value="EFG_V-like"/>
</dbReference>
<keyword evidence="9" id="KW-0251">Elongation factor</keyword>
<dbReference type="Gene3D" id="2.40.30.10">
    <property type="entry name" value="Translation factors"/>
    <property type="match status" value="1"/>
</dbReference>
<dbReference type="PANTHER" id="PTHR43512:SF4">
    <property type="entry name" value="TRANSLATION FACTOR GUF1 HOMOLOG, CHLOROPLASTIC"/>
    <property type="match status" value="1"/>
</dbReference>
<evidence type="ECO:0000256" key="2">
    <source>
        <dbReference type="ARBA" id="ARBA00022801"/>
    </source>
</evidence>
<dbReference type="SUPFAM" id="SSF50447">
    <property type="entry name" value="Translation proteins"/>
    <property type="match status" value="1"/>
</dbReference>
<dbReference type="Proteomes" id="UP001617213">
    <property type="component" value="Unassembled WGS sequence"/>
</dbReference>
<feature type="domain" description="Elongation factor EFG" evidence="6">
    <location>
        <begin position="257"/>
        <end position="341"/>
    </location>
</feature>
<dbReference type="Pfam" id="PF00679">
    <property type="entry name" value="EFG_C"/>
    <property type="match status" value="1"/>
</dbReference>
<keyword evidence="3" id="KW-0648">Protein biosynthesis</keyword>